<proteinExistence type="predicted"/>
<evidence type="ECO:0000313" key="2">
    <source>
        <dbReference type="Proteomes" id="UP000689967"/>
    </source>
</evidence>
<sequence length="111" mass="12275">MQRAERKAAADAWRERKVTPGIYALHCPAAARRWVGRAPDVSTIWNRMAFTLRQGAMPHGSLREACATHGAEAFRFEVLEALPTDLSADDRDRALKARLAHWAAALGAEPI</sequence>
<dbReference type="RefSeq" id="WP_216878483.1">
    <property type="nucleotide sequence ID" value="NZ_JAERQM010000008.1"/>
</dbReference>
<organism evidence="1 2">
    <name type="scientific">Falsiroseomonas oleicola</name>
    <dbReference type="NCBI Taxonomy" id="2801474"/>
    <lineage>
        <taxon>Bacteria</taxon>
        <taxon>Pseudomonadati</taxon>
        <taxon>Pseudomonadota</taxon>
        <taxon>Alphaproteobacteria</taxon>
        <taxon>Acetobacterales</taxon>
        <taxon>Roseomonadaceae</taxon>
        <taxon>Falsiroseomonas</taxon>
    </lineage>
</organism>
<dbReference type="CDD" id="cd10451">
    <property type="entry name" value="GIY-YIG_LuxR_like"/>
    <property type="match status" value="1"/>
</dbReference>
<evidence type="ECO:0000313" key="1">
    <source>
        <dbReference type="EMBL" id="MBU8546457.1"/>
    </source>
</evidence>
<comment type="caution">
    <text evidence="1">The sequence shown here is derived from an EMBL/GenBank/DDBJ whole genome shotgun (WGS) entry which is preliminary data.</text>
</comment>
<dbReference type="EMBL" id="JAERQM010000008">
    <property type="protein sequence ID" value="MBU8546457.1"/>
    <property type="molecule type" value="Genomic_DNA"/>
</dbReference>
<accession>A0ABS6HCJ7</accession>
<name>A0ABS6HCJ7_9PROT</name>
<keyword evidence="2" id="KW-1185">Reference proteome</keyword>
<gene>
    <name evidence="1" type="ORF">JJQ90_22240</name>
</gene>
<protein>
    <submittedName>
        <fullName evidence="1">GIY-YIG nuclease family protein</fullName>
    </submittedName>
</protein>
<reference evidence="1 2" key="1">
    <citation type="submission" date="2021-01" db="EMBL/GenBank/DDBJ databases">
        <title>Roseomonas sp. nov, a bacterium isolated from an oil production mixture in Yumen Oilfield.</title>
        <authorList>
            <person name="Wu D."/>
        </authorList>
    </citation>
    <scope>NUCLEOTIDE SEQUENCE [LARGE SCALE GENOMIC DNA]</scope>
    <source>
        <strain evidence="1 2">ROY-5-3</strain>
    </source>
</reference>
<dbReference type="Proteomes" id="UP000689967">
    <property type="component" value="Unassembled WGS sequence"/>
</dbReference>